<dbReference type="PRINTS" id="PR00344">
    <property type="entry name" value="BCTRLSENSOR"/>
</dbReference>
<dbReference type="Proteomes" id="UP000757435">
    <property type="component" value="Unassembled WGS sequence"/>
</dbReference>
<protein>
    <recommendedName>
        <fullName evidence="2">histidine kinase</fullName>
        <ecNumber evidence="2">2.7.13.3</ecNumber>
    </recommendedName>
</protein>
<dbReference type="AlphaFoldDB" id="A0A951QGA0"/>
<keyword evidence="6" id="KW-0902">Two-component regulatory system</keyword>
<sequence>MDEILKILIVDDDEVDRMALRRLLKAAGVAIKAVETVDCGEAIAILKEQIFDCAFIDYRLPDMTGLELVQVLRGDSIRIPLIILTGQGDEQIAVELMKAGASDYIAKGRLSPEALAQVLRNAVRIHQAEMQAALAEQQKEQLARQREDFVSRLTHDLRTPLVAADRTLNLFQEGAFGDISPDMQDMLTVMIRSNQNLLHMVNTILEVYRHDAGRKTMSFESCKLYPLVKEVVQELAPLAQERGLKIAIDAAIDTTIAADCMEIRRLLTNLIGNAIKFTDRGSITIRLDKATQSTAQPGLVAIEVEDTGSGISPEDQATLFDRFRQGNHKRSGSGLGMYLSRRIVEAHNGTIAVKSALGQGSLFIVQLPIVQNAE</sequence>
<dbReference type="EC" id="2.7.13.3" evidence="2"/>
<dbReference type="SMART" id="SM00388">
    <property type="entry name" value="HisKA"/>
    <property type="match status" value="1"/>
</dbReference>
<dbReference type="CDD" id="cd00082">
    <property type="entry name" value="HisKA"/>
    <property type="match status" value="1"/>
</dbReference>
<evidence type="ECO:0000256" key="1">
    <source>
        <dbReference type="ARBA" id="ARBA00000085"/>
    </source>
</evidence>
<evidence type="ECO:0000256" key="6">
    <source>
        <dbReference type="ARBA" id="ARBA00023012"/>
    </source>
</evidence>
<dbReference type="InterPro" id="IPR003594">
    <property type="entry name" value="HATPase_dom"/>
</dbReference>
<organism evidence="11 12">
    <name type="scientific">Drouetiella hepatica Uher 2000/2452</name>
    <dbReference type="NCBI Taxonomy" id="904376"/>
    <lineage>
        <taxon>Bacteria</taxon>
        <taxon>Bacillati</taxon>
        <taxon>Cyanobacteriota</taxon>
        <taxon>Cyanophyceae</taxon>
        <taxon>Oculatellales</taxon>
        <taxon>Oculatellaceae</taxon>
        <taxon>Drouetiella</taxon>
    </lineage>
</organism>
<accession>A0A951QGA0</accession>
<dbReference type="SMART" id="SM00448">
    <property type="entry name" value="REC"/>
    <property type="match status" value="1"/>
</dbReference>
<dbReference type="Gene3D" id="3.30.565.10">
    <property type="entry name" value="Histidine kinase-like ATPase, C-terminal domain"/>
    <property type="match status" value="1"/>
</dbReference>
<feature type="coiled-coil region" evidence="8">
    <location>
        <begin position="116"/>
        <end position="152"/>
    </location>
</feature>
<dbReference type="InterPro" id="IPR001789">
    <property type="entry name" value="Sig_transdc_resp-reg_receiver"/>
</dbReference>
<feature type="domain" description="Response regulatory" evidence="10">
    <location>
        <begin position="6"/>
        <end position="122"/>
    </location>
</feature>
<dbReference type="InterPro" id="IPR004358">
    <property type="entry name" value="Sig_transdc_His_kin-like_C"/>
</dbReference>
<feature type="modified residue" description="4-aspartylphosphate" evidence="7">
    <location>
        <position position="57"/>
    </location>
</feature>
<proteinExistence type="predicted"/>
<keyword evidence="4" id="KW-0808">Transferase</keyword>
<dbReference type="InterPro" id="IPR036890">
    <property type="entry name" value="HATPase_C_sf"/>
</dbReference>
<dbReference type="Gene3D" id="1.10.287.130">
    <property type="match status" value="1"/>
</dbReference>
<evidence type="ECO:0000256" key="8">
    <source>
        <dbReference type="SAM" id="Coils"/>
    </source>
</evidence>
<dbReference type="Pfam" id="PF02518">
    <property type="entry name" value="HATPase_c"/>
    <property type="match status" value="1"/>
</dbReference>
<keyword evidence="5 11" id="KW-0418">Kinase</keyword>
<dbReference type="Pfam" id="PF00072">
    <property type="entry name" value="Response_reg"/>
    <property type="match status" value="1"/>
</dbReference>
<evidence type="ECO:0000259" key="9">
    <source>
        <dbReference type="PROSITE" id="PS50109"/>
    </source>
</evidence>
<reference evidence="11" key="2">
    <citation type="journal article" date="2022" name="Microbiol. Resour. Announc.">
        <title>Metagenome Sequencing to Explore Phylogenomics of Terrestrial Cyanobacteria.</title>
        <authorList>
            <person name="Ward R.D."/>
            <person name="Stajich J.E."/>
            <person name="Johansen J.R."/>
            <person name="Huntemann M."/>
            <person name="Clum A."/>
            <person name="Foster B."/>
            <person name="Foster B."/>
            <person name="Roux S."/>
            <person name="Palaniappan K."/>
            <person name="Varghese N."/>
            <person name="Mukherjee S."/>
            <person name="Reddy T.B.K."/>
            <person name="Daum C."/>
            <person name="Copeland A."/>
            <person name="Chen I.A."/>
            <person name="Ivanova N.N."/>
            <person name="Kyrpides N.C."/>
            <person name="Shapiro N."/>
            <person name="Eloe-Fadrosh E.A."/>
            <person name="Pietrasiak N."/>
        </authorList>
    </citation>
    <scope>NUCLEOTIDE SEQUENCE</scope>
    <source>
        <strain evidence="11">UHER 2000/2452</strain>
    </source>
</reference>
<dbReference type="GO" id="GO:0000155">
    <property type="term" value="F:phosphorelay sensor kinase activity"/>
    <property type="evidence" value="ECO:0007669"/>
    <property type="project" value="InterPro"/>
</dbReference>
<dbReference type="SUPFAM" id="SSF47384">
    <property type="entry name" value="Homodimeric domain of signal transducing histidine kinase"/>
    <property type="match status" value="1"/>
</dbReference>
<name>A0A951QGA0_9CYAN</name>
<dbReference type="PANTHER" id="PTHR43047">
    <property type="entry name" value="TWO-COMPONENT HISTIDINE PROTEIN KINASE"/>
    <property type="match status" value="1"/>
</dbReference>
<reference evidence="11" key="1">
    <citation type="submission" date="2021-05" db="EMBL/GenBank/DDBJ databases">
        <authorList>
            <person name="Pietrasiak N."/>
            <person name="Ward R."/>
            <person name="Stajich J.E."/>
            <person name="Kurbessoian T."/>
        </authorList>
    </citation>
    <scope>NUCLEOTIDE SEQUENCE</scope>
    <source>
        <strain evidence="11">UHER 2000/2452</strain>
    </source>
</reference>
<feature type="domain" description="Histidine kinase" evidence="9">
    <location>
        <begin position="152"/>
        <end position="371"/>
    </location>
</feature>
<evidence type="ECO:0000256" key="4">
    <source>
        <dbReference type="ARBA" id="ARBA00022679"/>
    </source>
</evidence>
<keyword evidence="3 7" id="KW-0597">Phosphoprotein</keyword>
<dbReference type="CDD" id="cd00156">
    <property type="entry name" value="REC"/>
    <property type="match status" value="1"/>
</dbReference>
<evidence type="ECO:0000256" key="5">
    <source>
        <dbReference type="ARBA" id="ARBA00022777"/>
    </source>
</evidence>
<evidence type="ECO:0000256" key="3">
    <source>
        <dbReference type="ARBA" id="ARBA00022553"/>
    </source>
</evidence>
<dbReference type="PROSITE" id="PS50109">
    <property type="entry name" value="HIS_KIN"/>
    <property type="match status" value="1"/>
</dbReference>
<comment type="catalytic activity">
    <reaction evidence="1">
        <text>ATP + protein L-histidine = ADP + protein N-phospho-L-histidine.</text>
        <dbReference type="EC" id="2.7.13.3"/>
    </reaction>
</comment>
<evidence type="ECO:0000259" key="10">
    <source>
        <dbReference type="PROSITE" id="PS50110"/>
    </source>
</evidence>
<dbReference type="EMBL" id="JAHHHD010000024">
    <property type="protein sequence ID" value="MBW4660678.1"/>
    <property type="molecule type" value="Genomic_DNA"/>
</dbReference>
<dbReference type="PANTHER" id="PTHR43047:SF72">
    <property type="entry name" value="OSMOSENSING HISTIDINE PROTEIN KINASE SLN1"/>
    <property type="match status" value="1"/>
</dbReference>
<dbReference type="Gene3D" id="3.40.50.2300">
    <property type="match status" value="1"/>
</dbReference>
<evidence type="ECO:0000256" key="2">
    <source>
        <dbReference type="ARBA" id="ARBA00012438"/>
    </source>
</evidence>
<dbReference type="FunFam" id="3.30.565.10:FF:000006">
    <property type="entry name" value="Sensor histidine kinase WalK"/>
    <property type="match status" value="1"/>
</dbReference>
<dbReference type="InterPro" id="IPR003661">
    <property type="entry name" value="HisK_dim/P_dom"/>
</dbReference>
<dbReference type="SUPFAM" id="SSF52172">
    <property type="entry name" value="CheY-like"/>
    <property type="match status" value="1"/>
</dbReference>
<dbReference type="InterPro" id="IPR005467">
    <property type="entry name" value="His_kinase_dom"/>
</dbReference>
<comment type="caution">
    <text evidence="11">The sequence shown here is derived from an EMBL/GenBank/DDBJ whole genome shotgun (WGS) entry which is preliminary data.</text>
</comment>
<evidence type="ECO:0000313" key="11">
    <source>
        <dbReference type="EMBL" id="MBW4660678.1"/>
    </source>
</evidence>
<dbReference type="InterPro" id="IPR011006">
    <property type="entry name" value="CheY-like_superfamily"/>
</dbReference>
<gene>
    <name evidence="11" type="ORF">KME15_18550</name>
</gene>
<dbReference type="SMART" id="SM00387">
    <property type="entry name" value="HATPase_c"/>
    <property type="match status" value="1"/>
</dbReference>
<dbReference type="Pfam" id="PF00512">
    <property type="entry name" value="HisKA"/>
    <property type="match status" value="1"/>
</dbReference>
<evidence type="ECO:0000256" key="7">
    <source>
        <dbReference type="PROSITE-ProRule" id="PRU00169"/>
    </source>
</evidence>
<keyword evidence="8" id="KW-0175">Coiled coil</keyword>
<dbReference type="InterPro" id="IPR036097">
    <property type="entry name" value="HisK_dim/P_sf"/>
</dbReference>
<evidence type="ECO:0000313" key="12">
    <source>
        <dbReference type="Proteomes" id="UP000757435"/>
    </source>
</evidence>
<dbReference type="CDD" id="cd16922">
    <property type="entry name" value="HATPase_EvgS-ArcB-TorS-like"/>
    <property type="match status" value="1"/>
</dbReference>
<dbReference type="SUPFAM" id="SSF55874">
    <property type="entry name" value="ATPase domain of HSP90 chaperone/DNA topoisomerase II/histidine kinase"/>
    <property type="match status" value="1"/>
</dbReference>
<dbReference type="PROSITE" id="PS50110">
    <property type="entry name" value="RESPONSE_REGULATORY"/>
    <property type="match status" value="1"/>
</dbReference>